<dbReference type="GO" id="GO:0005829">
    <property type="term" value="C:cytosol"/>
    <property type="evidence" value="ECO:0007669"/>
    <property type="project" value="TreeGrafter"/>
</dbReference>
<dbReference type="Gene3D" id="3.50.50.60">
    <property type="entry name" value="FAD/NAD(P)-binding domain"/>
    <property type="match status" value="1"/>
</dbReference>
<comment type="subunit">
    <text evidence="3">Homodimer. Heterotetramer of two MnmE and two MnmG subunits.</text>
</comment>
<dbReference type="InterPro" id="IPR002218">
    <property type="entry name" value="MnmG-rel"/>
</dbReference>
<feature type="domain" description="tRNA uridine 5-carboxymethylaminomethyl modification enzyme C-terminal subdomain" evidence="4">
    <location>
        <begin position="126"/>
        <end position="161"/>
    </location>
</feature>
<dbReference type="GO" id="GO:0050660">
    <property type="term" value="F:flavin adenine dinucleotide binding"/>
    <property type="evidence" value="ECO:0007669"/>
    <property type="project" value="InterPro"/>
</dbReference>
<organism evidence="5 6">
    <name type="scientific">Streptococcus pneumoniae</name>
    <dbReference type="NCBI Taxonomy" id="1313"/>
    <lineage>
        <taxon>Bacteria</taxon>
        <taxon>Bacillati</taxon>
        <taxon>Bacillota</taxon>
        <taxon>Bacilli</taxon>
        <taxon>Lactobacillales</taxon>
        <taxon>Streptococcaceae</taxon>
        <taxon>Streptococcus</taxon>
    </lineage>
</organism>
<sequence length="161" mass="18845">GTIDPHRLLTSRAEYRLILRHDNADMRLTEMGREIGLVDDERWARFEIKKNQFDNEMKRLDSIKLKPVKETNAKVEEMGFKPLTDAVTAKEFLRRPEVSYQDVVAFIGPAAEDLDDKIIELIETEIKYEGYISKAMDQVAKMRRMEEKRIPANIDWDDIDS</sequence>
<evidence type="ECO:0000313" key="6">
    <source>
        <dbReference type="Proteomes" id="UP000483094"/>
    </source>
</evidence>
<dbReference type="EMBL" id="WNHQ01001276">
    <property type="protein sequence ID" value="MTV74603.1"/>
    <property type="molecule type" value="Genomic_DNA"/>
</dbReference>
<feature type="non-terminal residue" evidence="5">
    <location>
        <position position="161"/>
    </location>
</feature>
<evidence type="ECO:0000256" key="1">
    <source>
        <dbReference type="ARBA" id="ARBA00022694"/>
    </source>
</evidence>
<dbReference type="PANTHER" id="PTHR11806:SF0">
    <property type="entry name" value="PROTEIN MTO1 HOMOLOG, MITOCHONDRIAL"/>
    <property type="match status" value="1"/>
</dbReference>
<dbReference type="Gene3D" id="1.10.10.1800">
    <property type="entry name" value="tRNA uridine 5-carboxymethylaminomethyl modification enzyme MnmG/GidA"/>
    <property type="match status" value="1"/>
</dbReference>
<name>A0A6G2DDI3_STREE</name>
<evidence type="ECO:0000256" key="2">
    <source>
        <dbReference type="ARBA" id="ARBA00023027"/>
    </source>
</evidence>
<dbReference type="FunFam" id="1.10.10.1800:FF:000001">
    <property type="entry name" value="tRNA uridine 5-carboxymethylaminomethyl modification enzyme MnmG"/>
    <property type="match status" value="1"/>
</dbReference>
<keyword evidence="2" id="KW-0520">NAD</keyword>
<dbReference type="Proteomes" id="UP000483094">
    <property type="component" value="Unassembled WGS sequence"/>
</dbReference>
<feature type="non-terminal residue" evidence="5">
    <location>
        <position position="1"/>
    </location>
</feature>
<proteinExistence type="predicted"/>
<dbReference type="AlphaFoldDB" id="A0A6G2DDI3"/>
<dbReference type="GO" id="GO:0002098">
    <property type="term" value="P:tRNA wobble uridine modification"/>
    <property type="evidence" value="ECO:0007669"/>
    <property type="project" value="TreeGrafter"/>
</dbReference>
<protein>
    <submittedName>
        <fullName evidence="5">tRNA uridine-5-carboxymethylaminomethyl(34) synthesis enzyme MnmG</fullName>
    </submittedName>
</protein>
<evidence type="ECO:0000313" key="5">
    <source>
        <dbReference type="EMBL" id="MTV74603.1"/>
    </source>
</evidence>
<gene>
    <name evidence="5" type="ORF">GM540_11610</name>
</gene>
<dbReference type="SMART" id="SM01228">
    <property type="entry name" value="GIDA_assoc_3"/>
    <property type="match status" value="1"/>
</dbReference>
<dbReference type="PANTHER" id="PTHR11806">
    <property type="entry name" value="GLUCOSE INHIBITED DIVISION PROTEIN A"/>
    <property type="match status" value="1"/>
</dbReference>
<dbReference type="InterPro" id="IPR049312">
    <property type="entry name" value="GIDA_C_N"/>
</dbReference>
<dbReference type="Pfam" id="PF21680">
    <property type="entry name" value="GIDA_C_1st"/>
    <property type="match status" value="1"/>
</dbReference>
<comment type="caution">
    <text evidence="5">The sequence shown here is derived from an EMBL/GenBank/DDBJ whole genome shotgun (WGS) entry which is preliminary data.</text>
</comment>
<reference evidence="5 6" key="1">
    <citation type="submission" date="2019-11" db="EMBL/GenBank/DDBJ databases">
        <title>Growth characteristics of pneumococcus vary with the chemical composition of the capsule and with environmental conditions.</title>
        <authorList>
            <person name="Tothpal A."/>
            <person name="Desobry K."/>
            <person name="Joshi S."/>
            <person name="Wyllie A.L."/>
            <person name="Weinberger D.M."/>
        </authorList>
    </citation>
    <scope>NUCLEOTIDE SEQUENCE [LARGE SCALE GENOMIC DNA]</scope>
    <source>
        <strain evidence="6">pnumococcus19F</strain>
    </source>
</reference>
<dbReference type="InterPro" id="IPR047001">
    <property type="entry name" value="MnmG_C_subdom"/>
</dbReference>
<dbReference type="InterPro" id="IPR036188">
    <property type="entry name" value="FAD/NAD-bd_sf"/>
</dbReference>
<evidence type="ECO:0000259" key="4">
    <source>
        <dbReference type="SMART" id="SM01228"/>
    </source>
</evidence>
<evidence type="ECO:0000256" key="3">
    <source>
        <dbReference type="ARBA" id="ARBA00025948"/>
    </source>
</evidence>
<keyword evidence="1" id="KW-0819">tRNA processing</keyword>
<accession>A0A6G2DDI3</accession>
<dbReference type="GO" id="GO:0030488">
    <property type="term" value="P:tRNA methylation"/>
    <property type="evidence" value="ECO:0007669"/>
    <property type="project" value="TreeGrafter"/>
</dbReference>